<comment type="catalytic activity">
    <reaction evidence="10">
        <text>L-cysteinyl-[protein] + hexadecanoyl-CoA = S-hexadecanoyl-L-cysteinyl-[protein] + CoA</text>
        <dbReference type="Rhea" id="RHEA:36683"/>
        <dbReference type="Rhea" id="RHEA-COMP:10131"/>
        <dbReference type="Rhea" id="RHEA-COMP:11032"/>
        <dbReference type="ChEBI" id="CHEBI:29950"/>
        <dbReference type="ChEBI" id="CHEBI:57287"/>
        <dbReference type="ChEBI" id="CHEBI:57379"/>
        <dbReference type="ChEBI" id="CHEBI:74151"/>
        <dbReference type="EC" id="2.3.1.225"/>
    </reaction>
</comment>
<accession>A0A7J7ITR2</accession>
<sequence length="469" mass="53392">MPKRKLGCCEYTNRKGELAHVLGCCCDCDILDAACDRCLRCQSQSSDFSYQMSSIIADRLRIPWVGGSGAIQLQLDVFSPILIIPTLLVISITHHYVAWTVSILTPLCLLLYYRSWRNNPQRTRTRFFFSWGLVSVFAMAYVFFGTAIFYRETYLFEGMVELGLFFIMLYTLYLTKQDPGSIRQDHIQDSFMRTFTVPKGKLKNSTPHNTSISRLVNEKLDKVSRHIRQSSWSPQASTGRLLTEGGDSRHSPLSFPTQALPAKSSIPNAQKLRDAHVKAAASGCSHCNVKLPPRASHCNVCCQCYAVRDHHCIWLDQCIGLRNHRAFIVLIIMFLIVSIYGLHLTLTTICTPVMMLDFFLLPVDCRYVYSDLLGAIAYVSCCYTCVIVVLVIVLLIQQMILISQNITIQEFNRFIQTRGSSGSQVVWWKSFFAAGNPYDTGFRRNLALFLRRTRHEPIRHSRGCEESLE</sequence>
<dbReference type="EC" id="2.3.1.225" evidence="10"/>
<comment type="subcellular location">
    <subcellularLocation>
        <location evidence="1">Golgi apparatus</location>
        <location evidence="1">trans-Golgi network membrane</location>
        <topology evidence="1">Multi-pass membrane protein</topology>
    </subcellularLocation>
</comment>
<dbReference type="PROSITE" id="PS50216">
    <property type="entry name" value="DHHC"/>
    <property type="match status" value="1"/>
</dbReference>
<keyword evidence="4 10" id="KW-1133">Transmembrane helix</keyword>
<feature type="domain" description="Palmitoyltransferase DHHC" evidence="12">
    <location>
        <begin position="283"/>
        <end position="411"/>
    </location>
</feature>
<evidence type="ECO:0000256" key="5">
    <source>
        <dbReference type="ARBA" id="ARBA00023034"/>
    </source>
</evidence>
<keyword evidence="9 10" id="KW-0012">Acyltransferase</keyword>
<feature type="transmembrane region" description="Helical" evidence="10">
    <location>
        <begin position="154"/>
        <end position="174"/>
    </location>
</feature>
<dbReference type="EMBL" id="VXIV02003414">
    <property type="protein sequence ID" value="KAF6017313.1"/>
    <property type="molecule type" value="Genomic_DNA"/>
</dbReference>
<evidence type="ECO:0000256" key="1">
    <source>
        <dbReference type="ARBA" id="ARBA00004166"/>
    </source>
</evidence>
<feature type="transmembrane region" description="Helical" evidence="10">
    <location>
        <begin position="127"/>
        <end position="148"/>
    </location>
</feature>
<dbReference type="OrthoDB" id="430659at2759"/>
<evidence type="ECO:0000256" key="11">
    <source>
        <dbReference type="SAM" id="MobiDB-lite"/>
    </source>
</evidence>
<comment type="caution">
    <text evidence="13">The sequence shown here is derived from an EMBL/GenBank/DDBJ whole genome shotgun (WGS) entry which is preliminary data.</text>
</comment>
<dbReference type="Proteomes" id="UP000593567">
    <property type="component" value="Unassembled WGS sequence"/>
</dbReference>
<name>A0A7J7ITR2_BUGNE</name>
<dbReference type="GO" id="GO:0019706">
    <property type="term" value="F:protein-cysteine S-palmitoyltransferase activity"/>
    <property type="evidence" value="ECO:0007669"/>
    <property type="project" value="UniProtKB-EC"/>
</dbReference>
<keyword evidence="2 10" id="KW-0808">Transferase</keyword>
<evidence type="ECO:0000256" key="6">
    <source>
        <dbReference type="ARBA" id="ARBA00023136"/>
    </source>
</evidence>
<evidence type="ECO:0000256" key="4">
    <source>
        <dbReference type="ARBA" id="ARBA00022989"/>
    </source>
</evidence>
<gene>
    <name evidence="13" type="ORF">EB796_024380</name>
</gene>
<feature type="transmembrane region" description="Helical" evidence="10">
    <location>
        <begin position="327"/>
        <end position="355"/>
    </location>
</feature>
<reference evidence="13" key="1">
    <citation type="submission" date="2020-06" db="EMBL/GenBank/DDBJ databases">
        <title>Draft genome of Bugula neritina, a colonial animal packing powerful symbionts and potential medicines.</title>
        <authorList>
            <person name="Rayko M."/>
        </authorList>
    </citation>
    <scope>NUCLEOTIDE SEQUENCE [LARGE SCALE GENOMIC DNA]</scope>
    <source>
        <strain evidence="13">Kwan_BN1</strain>
    </source>
</reference>
<evidence type="ECO:0000313" key="13">
    <source>
        <dbReference type="EMBL" id="KAF6017313.1"/>
    </source>
</evidence>
<dbReference type="InterPro" id="IPR001594">
    <property type="entry name" value="Palmitoyltrfase_DHHC"/>
</dbReference>
<dbReference type="Pfam" id="PF01529">
    <property type="entry name" value="DHHC"/>
    <property type="match status" value="1"/>
</dbReference>
<evidence type="ECO:0000256" key="9">
    <source>
        <dbReference type="ARBA" id="ARBA00023315"/>
    </source>
</evidence>
<keyword evidence="6 10" id="KW-0472">Membrane</keyword>
<protein>
    <recommendedName>
        <fullName evidence="10">Palmitoyltransferase</fullName>
        <ecNumber evidence="10">2.3.1.225</ecNumber>
    </recommendedName>
</protein>
<evidence type="ECO:0000256" key="10">
    <source>
        <dbReference type="RuleBase" id="RU079119"/>
    </source>
</evidence>
<keyword evidence="14" id="KW-1185">Reference proteome</keyword>
<proteinExistence type="inferred from homology"/>
<dbReference type="GO" id="GO:0005783">
    <property type="term" value="C:endoplasmic reticulum"/>
    <property type="evidence" value="ECO:0007669"/>
    <property type="project" value="TreeGrafter"/>
</dbReference>
<evidence type="ECO:0000256" key="3">
    <source>
        <dbReference type="ARBA" id="ARBA00022692"/>
    </source>
</evidence>
<feature type="transmembrane region" description="Helical" evidence="10">
    <location>
        <begin position="375"/>
        <end position="396"/>
    </location>
</feature>
<evidence type="ECO:0000256" key="8">
    <source>
        <dbReference type="ARBA" id="ARBA00023288"/>
    </source>
</evidence>
<comment type="domain">
    <text evidence="10">The DHHC domain is required for palmitoyltransferase activity.</text>
</comment>
<keyword evidence="3 10" id="KW-0812">Transmembrane</keyword>
<comment type="similarity">
    <text evidence="10">Belongs to the DHHC palmitoyltransferase family.</text>
</comment>
<keyword evidence="7" id="KW-0564">Palmitate</keyword>
<organism evidence="13 14">
    <name type="scientific">Bugula neritina</name>
    <name type="common">Brown bryozoan</name>
    <name type="synonym">Sertularia neritina</name>
    <dbReference type="NCBI Taxonomy" id="10212"/>
    <lineage>
        <taxon>Eukaryota</taxon>
        <taxon>Metazoa</taxon>
        <taxon>Spiralia</taxon>
        <taxon>Lophotrochozoa</taxon>
        <taxon>Bryozoa</taxon>
        <taxon>Gymnolaemata</taxon>
        <taxon>Cheilostomatida</taxon>
        <taxon>Flustrina</taxon>
        <taxon>Buguloidea</taxon>
        <taxon>Bugulidae</taxon>
        <taxon>Bugula</taxon>
    </lineage>
</organism>
<feature type="transmembrane region" description="Helical" evidence="10">
    <location>
        <begin position="96"/>
        <end position="115"/>
    </location>
</feature>
<dbReference type="InterPro" id="IPR039859">
    <property type="entry name" value="PFA4/ZDH16/20/ERF2-like"/>
</dbReference>
<evidence type="ECO:0000259" key="12">
    <source>
        <dbReference type="Pfam" id="PF01529"/>
    </source>
</evidence>
<dbReference type="PANTHER" id="PTHR22883:SF475">
    <property type="entry name" value="PALMITOYLTRANSFERASE ZDHHC23"/>
    <property type="match status" value="1"/>
</dbReference>
<dbReference type="AlphaFoldDB" id="A0A7J7ITR2"/>
<feature type="region of interest" description="Disordered" evidence="11">
    <location>
        <begin position="230"/>
        <end position="249"/>
    </location>
</feature>
<feature type="compositionally biased region" description="Polar residues" evidence="11">
    <location>
        <begin position="230"/>
        <end position="240"/>
    </location>
</feature>
<dbReference type="PANTHER" id="PTHR22883">
    <property type="entry name" value="ZINC FINGER DHHC DOMAIN CONTAINING PROTEIN"/>
    <property type="match status" value="1"/>
</dbReference>
<evidence type="ECO:0000256" key="2">
    <source>
        <dbReference type="ARBA" id="ARBA00022679"/>
    </source>
</evidence>
<keyword evidence="5" id="KW-0333">Golgi apparatus</keyword>
<keyword evidence="8" id="KW-0449">Lipoprotein</keyword>
<dbReference type="GO" id="GO:0005794">
    <property type="term" value="C:Golgi apparatus"/>
    <property type="evidence" value="ECO:0007669"/>
    <property type="project" value="UniProtKB-SubCell"/>
</dbReference>
<evidence type="ECO:0000256" key="7">
    <source>
        <dbReference type="ARBA" id="ARBA00023139"/>
    </source>
</evidence>
<dbReference type="GO" id="GO:0006612">
    <property type="term" value="P:protein targeting to membrane"/>
    <property type="evidence" value="ECO:0007669"/>
    <property type="project" value="TreeGrafter"/>
</dbReference>
<evidence type="ECO:0000313" key="14">
    <source>
        <dbReference type="Proteomes" id="UP000593567"/>
    </source>
</evidence>